<sequence length="335" mass="37788">MASTTTRLAASPRVELQHDTFFNWHSRPPVPDSVPFPQLYTFFLSPWTPLAFSIIYFITSHWLNNRQDGKNRIKGKGWDMAVLAHNIFLAAYSCWTFVSTAPILFGAFYRGFVADGWAGLLHAFCDSSFTLWSTDFARQSYLFYLSKFYEVVDTAIILAKGKKVQSLQSYHHAGAMLTMFAGVRTSATPIWLFVVFNSFIHSIMYCYYAMKSLKLPFPQVLKKNITRMQITQFLVGGSLAASYLFIRLPDDLNETLTTAQLETRAFAAQLEAAARGQYASTAASARAGTQCLVTGAQRAAVWLNVLYLVPLTFLFARFFFKSYQKAVKSKSVKAQ</sequence>
<dbReference type="GO" id="GO:0019367">
    <property type="term" value="P:fatty acid elongation, saturated fatty acid"/>
    <property type="evidence" value="ECO:0007669"/>
    <property type="project" value="TreeGrafter"/>
</dbReference>
<keyword evidence="2 10" id="KW-0444">Lipid biosynthesis</keyword>
<evidence type="ECO:0000256" key="3">
    <source>
        <dbReference type="ARBA" id="ARBA00022679"/>
    </source>
</evidence>
<dbReference type="GO" id="GO:0034625">
    <property type="term" value="P:fatty acid elongation, monounsaturated fatty acid"/>
    <property type="evidence" value="ECO:0007669"/>
    <property type="project" value="TreeGrafter"/>
</dbReference>
<keyword evidence="3 10" id="KW-0808">Transferase</keyword>
<dbReference type="GO" id="GO:0042761">
    <property type="term" value="P:very long-chain fatty acid biosynthetic process"/>
    <property type="evidence" value="ECO:0007669"/>
    <property type="project" value="TreeGrafter"/>
</dbReference>
<dbReference type="GO" id="GO:0005789">
    <property type="term" value="C:endoplasmic reticulum membrane"/>
    <property type="evidence" value="ECO:0007669"/>
    <property type="project" value="TreeGrafter"/>
</dbReference>
<dbReference type="GO" id="GO:0034626">
    <property type="term" value="P:fatty acid elongation, polyunsaturated fatty acid"/>
    <property type="evidence" value="ECO:0007669"/>
    <property type="project" value="TreeGrafter"/>
</dbReference>
<evidence type="ECO:0000256" key="8">
    <source>
        <dbReference type="ARBA" id="ARBA00023136"/>
    </source>
</evidence>
<name>A0A1Y2ER12_9BASI</name>
<evidence type="ECO:0000256" key="1">
    <source>
        <dbReference type="ARBA" id="ARBA00004141"/>
    </source>
</evidence>
<evidence type="ECO:0000313" key="11">
    <source>
        <dbReference type="EMBL" id="ORY73626.1"/>
    </source>
</evidence>
<keyword evidence="9 10" id="KW-0275">Fatty acid biosynthesis</keyword>
<keyword evidence="8 10" id="KW-0472">Membrane</keyword>
<accession>A0A1Y2ER12</accession>
<protein>
    <recommendedName>
        <fullName evidence="10">Elongation of fatty acids protein</fullName>
        <ecNumber evidence="10">2.3.1.-</ecNumber>
    </recommendedName>
</protein>
<feature type="transmembrane region" description="Helical" evidence="10">
    <location>
        <begin position="230"/>
        <end position="246"/>
    </location>
</feature>
<dbReference type="Pfam" id="PF01151">
    <property type="entry name" value="ELO"/>
    <property type="match status" value="1"/>
</dbReference>
<keyword evidence="7 10" id="KW-0443">Lipid metabolism</keyword>
<reference evidence="11 12" key="1">
    <citation type="submission" date="2016-07" db="EMBL/GenBank/DDBJ databases">
        <title>Pervasive Adenine N6-methylation of Active Genes in Fungi.</title>
        <authorList>
            <consortium name="DOE Joint Genome Institute"/>
            <person name="Mondo S.J."/>
            <person name="Dannebaum R.O."/>
            <person name="Kuo R.C."/>
            <person name="Labutti K."/>
            <person name="Haridas S."/>
            <person name="Kuo A."/>
            <person name="Salamov A."/>
            <person name="Ahrendt S.R."/>
            <person name="Lipzen A."/>
            <person name="Sullivan W."/>
            <person name="Andreopoulos W.B."/>
            <person name="Clum A."/>
            <person name="Lindquist E."/>
            <person name="Daum C."/>
            <person name="Ramamoorthy G.K."/>
            <person name="Gryganskyi A."/>
            <person name="Culley D."/>
            <person name="Magnuson J.K."/>
            <person name="James T.Y."/>
            <person name="O'Malley M.A."/>
            <person name="Stajich J.E."/>
            <person name="Spatafora J.W."/>
            <person name="Visel A."/>
            <person name="Grigoriev I.V."/>
        </authorList>
    </citation>
    <scope>NUCLEOTIDE SEQUENCE [LARGE SCALE GENOMIC DNA]</scope>
    <source>
        <strain evidence="11 12">62-1032</strain>
    </source>
</reference>
<comment type="caution">
    <text evidence="11">The sequence shown here is derived from an EMBL/GenBank/DDBJ whole genome shotgun (WGS) entry which is preliminary data.</text>
</comment>
<feature type="transmembrane region" description="Helical" evidence="10">
    <location>
        <begin position="80"/>
        <end position="109"/>
    </location>
</feature>
<dbReference type="OrthoDB" id="10259681at2759"/>
<dbReference type="GO" id="GO:0009922">
    <property type="term" value="F:fatty acid elongase activity"/>
    <property type="evidence" value="ECO:0007669"/>
    <property type="project" value="InterPro"/>
</dbReference>
<dbReference type="GO" id="GO:0030148">
    <property type="term" value="P:sphingolipid biosynthetic process"/>
    <property type="evidence" value="ECO:0007669"/>
    <property type="project" value="TreeGrafter"/>
</dbReference>
<evidence type="ECO:0000256" key="5">
    <source>
        <dbReference type="ARBA" id="ARBA00022832"/>
    </source>
</evidence>
<evidence type="ECO:0000256" key="10">
    <source>
        <dbReference type="RuleBase" id="RU361115"/>
    </source>
</evidence>
<comment type="catalytic activity">
    <reaction evidence="10">
        <text>an acyl-CoA + malonyl-CoA + H(+) = a 3-oxoacyl-CoA + CO2 + CoA</text>
        <dbReference type="Rhea" id="RHEA:50252"/>
        <dbReference type="ChEBI" id="CHEBI:15378"/>
        <dbReference type="ChEBI" id="CHEBI:16526"/>
        <dbReference type="ChEBI" id="CHEBI:57287"/>
        <dbReference type="ChEBI" id="CHEBI:57384"/>
        <dbReference type="ChEBI" id="CHEBI:58342"/>
        <dbReference type="ChEBI" id="CHEBI:90726"/>
    </reaction>
    <physiologicalReaction direction="left-to-right" evidence="10">
        <dbReference type="Rhea" id="RHEA:50253"/>
    </physiologicalReaction>
</comment>
<evidence type="ECO:0000256" key="2">
    <source>
        <dbReference type="ARBA" id="ARBA00022516"/>
    </source>
</evidence>
<dbReference type="STRING" id="106004.A0A1Y2ER12"/>
<dbReference type="EMBL" id="MCGR01000045">
    <property type="protein sequence ID" value="ORY73626.1"/>
    <property type="molecule type" value="Genomic_DNA"/>
</dbReference>
<gene>
    <name evidence="11" type="ORF">BCR35DRAFT_307084</name>
</gene>
<proteinExistence type="inferred from homology"/>
<keyword evidence="4 10" id="KW-0812">Transmembrane</keyword>
<dbReference type="InParanoid" id="A0A1Y2ER12"/>
<dbReference type="InterPro" id="IPR002076">
    <property type="entry name" value="ELO_fam"/>
</dbReference>
<evidence type="ECO:0000256" key="9">
    <source>
        <dbReference type="ARBA" id="ARBA00023160"/>
    </source>
</evidence>
<keyword evidence="5 10" id="KW-0276">Fatty acid metabolism</keyword>
<evidence type="ECO:0000313" key="12">
    <source>
        <dbReference type="Proteomes" id="UP000193467"/>
    </source>
</evidence>
<dbReference type="PANTHER" id="PTHR11157:SF169">
    <property type="entry name" value="ELONGATION OF FATTY ACIDS PROTEIN"/>
    <property type="match status" value="1"/>
</dbReference>
<dbReference type="Proteomes" id="UP000193467">
    <property type="component" value="Unassembled WGS sequence"/>
</dbReference>
<feature type="transmembrane region" description="Helical" evidence="10">
    <location>
        <begin position="299"/>
        <end position="320"/>
    </location>
</feature>
<evidence type="ECO:0000256" key="7">
    <source>
        <dbReference type="ARBA" id="ARBA00023098"/>
    </source>
</evidence>
<evidence type="ECO:0000256" key="4">
    <source>
        <dbReference type="ARBA" id="ARBA00022692"/>
    </source>
</evidence>
<dbReference type="PANTHER" id="PTHR11157">
    <property type="entry name" value="FATTY ACID ACYL TRANSFERASE-RELATED"/>
    <property type="match status" value="1"/>
</dbReference>
<comment type="similarity">
    <text evidence="10">Belongs to the ELO family.</text>
</comment>
<feature type="transmembrane region" description="Helical" evidence="10">
    <location>
        <begin position="39"/>
        <end position="59"/>
    </location>
</feature>
<keyword evidence="12" id="KW-1185">Reference proteome</keyword>
<dbReference type="AlphaFoldDB" id="A0A1Y2ER12"/>
<dbReference type="EC" id="2.3.1.-" evidence="10"/>
<organism evidence="11 12">
    <name type="scientific">Leucosporidium creatinivorum</name>
    <dbReference type="NCBI Taxonomy" id="106004"/>
    <lineage>
        <taxon>Eukaryota</taxon>
        <taxon>Fungi</taxon>
        <taxon>Dikarya</taxon>
        <taxon>Basidiomycota</taxon>
        <taxon>Pucciniomycotina</taxon>
        <taxon>Microbotryomycetes</taxon>
        <taxon>Leucosporidiales</taxon>
        <taxon>Leucosporidium</taxon>
    </lineage>
</organism>
<keyword evidence="6 10" id="KW-1133">Transmembrane helix</keyword>
<feature type="transmembrane region" description="Helical" evidence="10">
    <location>
        <begin position="190"/>
        <end position="210"/>
    </location>
</feature>
<evidence type="ECO:0000256" key="6">
    <source>
        <dbReference type="ARBA" id="ARBA00022989"/>
    </source>
</evidence>
<comment type="subcellular location">
    <subcellularLocation>
        <location evidence="1">Membrane</location>
        <topology evidence="1">Multi-pass membrane protein</topology>
    </subcellularLocation>
</comment>